<keyword evidence="2" id="KW-0489">Methyltransferase</keyword>
<dbReference type="OrthoDB" id="9808140at2"/>
<dbReference type="Pfam" id="PF08241">
    <property type="entry name" value="Methyltransf_11"/>
    <property type="match status" value="1"/>
</dbReference>
<sequence>MQKHKGYQEYLGSIREIGLRPFVRKLFEKYAITEKLYYRLTNISVKKLSSIPNIKTASKILDVGCGTGEALYFIRKFLNPSAELFGVDLEKNSLLPDYVSFSACDIEEQNLPFEEESFDVVISTFVLEHLRNPQKLFLESLRVLKKNGYFYCATDYYTSLFCQGSYNFYSDPTHIRPWTKKSLKILAKMCGFEVHQVKVLRWWEYLPLLPIYPLLQLLTPKANDFSFIPYEIFGRFVYIIAKKP</sequence>
<evidence type="ECO:0000313" key="3">
    <source>
        <dbReference type="Proteomes" id="UP000218627"/>
    </source>
</evidence>
<evidence type="ECO:0000259" key="1">
    <source>
        <dbReference type="Pfam" id="PF08241"/>
    </source>
</evidence>
<dbReference type="SUPFAM" id="SSF53335">
    <property type="entry name" value="S-adenosyl-L-methionine-dependent methyltransferases"/>
    <property type="match status" value="1"/>
</dbReference>
<dbReference type="AlphaFoldDB" id="A0A285P4C0"/>
<gene>
    <name evidence="2" type="ORF">SAMN06265353_1253</name>
</gene>
<dbReference type="PANTHER" id="PTHR43591:SF24">
    <property type="entry name" value="2-METHOXY-6-POLYPRENYL-1,4-BENZOQUINOL METHYLASE, MITOCHONDRIAL"/>
    <property type="match status" value="1"/>
</dbReference>
<dbReference type="GO" id="GO:0032259">
    <property type="term" value="P:methylation"/>
    <property type="evidence" value="ECO:0007669"/>
    <property type="project" value="UniProtKB-KW"/>
</dbReference>
<dbReference type="GO" id="GO:0008757">
    <property type="term" value="F:S-adenosylmethionine-dependent methyltransferase activity"/>
    <property type="evidence" value="ECO:0007669"/>
    <property type="project" value="InterPro"/>
</dbReference>
<keyword evidence="3" id="KW-1185">Reference proteome</keyword>
<protein>
    <submittedName>
        <fullName evidence="2">Methyltransferase domain-containing protein</fullName>
    </submittedName>
</protein>
<proteinExistence type="predicted"/>
<organism evidence="2 3">
    <name type="scientific">Hydrogenobacter hydrogenophilus</name>
    <dbReference type="NCBI Taxonomy" id="35835"/>
    <lineage>
        <taxon>Bacteria</taxon>
        <taxon>Pseudomonadati</taxon>
        <taxon>Aquificota</taxon>
        <taxon>Aquificia</taxon>
        <taxon>Aquificales</taxon>
        <taxon>Aquificaceae</taxon>
        <taxon>Hydrogenobacter</taxon>
    </lineage>
</organism>
<dbReference type="RefSeq" id="WP_096602490.1">
    <property type="nucleotide sequence ID" value="NZ_OBEN01000007.1"/>
</dbReference>
<feature type="domain" description="Methyltransferase type 11" evidence="1">
    <location>
        <begin position="61"/>
        <end position="152"/>
    </location>
</feature>
<dbReference type="InterPro" id="IPR029063">
    <property type="entry name" value="SAM-dependent_MTases_sf"/>
</dbReference>
<dbReference type="CDD" id="cd02440">
    <property type="entry name" value="AdoMet_MTases"/>
    <property type="match status" value="1"/>
</dbReference>
<evidence type="ECO:0000313" key="2">
    <source>
        <dbReference type="EMBL" id="SNZ15006.1"/>
    </source>
</evidence>
<accession>A0A285P4C0</accession>
<name>A0A285P4C0_9AQUI</name>
<keyword evidence="2" id="KW-0808">Transferase</keyword>
<dbReference type="PANTHER" id="PTHR43591">
    <property type="entry name" value="METHYLTRANSFERASE"/>
    <property type="match status" value="1"/>
</dbReference>
<dbReference type="InterPro" id="IPR013216">
    <property type="entry name" value="Methyltransf_11"/>
</dbReference>
<dbReference type="Proteomes" id="UP000218627">
    <property type="component" value="Unassembled WGS sequence"/>
</dbReference>
<dbReference type="EMBL" id="OBEN01000007">
    <property type="protein sequence ID" value="SNZ15006.1"/>
    <property type="molecule type" value="Genomic_DNA"/>
</dbReference>
<reference evidence="3" key="1">
    <citation type="submission" date="2017-09" db="EMBL/GenBank/DDBJ databases">
        <authorList>
            <person name="Varghese N."/>
            <person name="Submissions S."/>
        </authorList>
    </citation>
    <scope>NUCLEOTIDE SEQUENCE [LARGE SCALE GENOMIC DNA]</scope>
    <source>
        <strain evidence="3">DSM 2913</strain>
    </source>
</reference>
<dbReference type="Gene3D" id="3.40.50.150">
    <property type="entry name" value="Vaccinia Virus protein VP39"/>
    <property type="match status" value="1"/>
</dbReference>